<dbReference type="AlphaFoldDB" id="A0A5N5SNS1"/>
<evidence type="ECO:0000313" key="6">
    <source>
        <dbReference type="EMBL" id="KAB7495725.1"/>
    </source>
</evidence>
<evidence type="ECO:0000256" key="3">
    <source>
        <dbReference type="ARBA" id="ARBA00022559"/>
    </source>
</evidence>
<dbReference type="InterPro" id="IPR019791">
    <property type="entry name" value="Haem_peroxidase_animal"/>
</dbReference>
<proteinExistence type="predicted"/>
<dbReference type="GO" id="GO:0046872">
    <property type="term" value="F:metal ion binding"/>
    <property type="evidence" value="ECO:0007669"/>
    <property type="project" value="UniProtKB-KW"/>
</dbReference>
<sequence length="393" mass="43243">MNNDCFQDHFDGITVMVMQWGQFIDHDLVFTPEATDNRCCEDFRTLTPTSSNCVPIDVRGDPFYSSLSTTVNCLPFVRSRVATCTNSRNRETINERTAYLDASMVYGSTVSIANNLRTFSGGKLKAGPGSETLTCTGSTPDICPWSFLPSGSGSGGNEFFAGDSRVRSSHHLLRFIHFLFGHSLIPNAFHLSNGNIIQLAETFNNHGVTLNTNSFPSHFLGGIIDQQAMPMDQMLVDAISNKLFAQSPFEFGSDLYARNIQRGRDHGIPGYVAWHNSCVDQDPSRTINSFNDLVGRMPNCVISAFQNLYATVHDIDLFPAGIAEFEVPGGLVGPTFACIIAEYFSDPQIWRPILVSREWGQVSSISATRLSSLICLFTNVDVIQPNVMLPHGG</sequence>
<name>A0A5N5SNS1_9CRUS</name>
<comment type="subcellular location">
    <subcellularLocation>
        <location evidence="1">Secreted</location>
    </subcellularLocation>
</comment>
<dbReference type="SUPFAM" id="SSF48113">
    <property type="entry name" value="Heme-dependent peroxidases"/>
    <property type="match status" value="1"/>
</dbReference>
<comment type="caution">
    <text evidence="6">The sequence shown here is derived from an EMBL/GenBank/DDBJ whole genome shotgun (WGS) entry which is preliminary data.</text>
</comment>
<keyword evidence="5" id="KW-0408">Iron</keyword>
<evidence type="ECO:0000256" key="2">
    <source>
        <dbReference type="ARBA" id="ARBA00022525"/>
    </source>
</evidence>
<dbReference type="InterPro" id="IPR010255">
    <property type="entry name" value="Haem_peroxidase_sf"/>
</dbReference>
<keyword evidence="7" id="KW-1185">Reference proteome</keyword>
<accession>A0A5N5SNS1</accession>
<dbReference type="GO" id="GO:0004601">
    <property type="term" value="F:peroxidase activity"/>
    <property type="evidence" value="ECO:0007669"/>
    <property type="project" value="UniProtKB-KW"/>
</dbReference>
<dbReference type="OrthoDB" id="823504at2759"/>
<evidence type="ECO:0000313" key="7">
    <source>
        <dbReference type="Proteomes" id="UP000326759"/>
    </source>
</evidence>
<dbReference type="PROSITE" id="PS50292">
    <property type="entry name" value="PEROXIDASE_3"/>
    <property type="match status" value="1"/>
</dbReference>
<keyword evidence="5" id="KW-0349">Heme</keyword>
<keyword evidence="4" id="KW-0325">Glycoprotein</keyword>
<dbReference type="PRINTS" id="PR00457">
    <property type="entry name" value="ANPEROXIDASE"/>
</dbReference>
<keyword evidence="2" id="KW-0964">Secreted</keyword>
<dbReference type="Pfam" id="PF03098">
    <property type="entry name" value="An_peroxidase"/>
    <property type="match status" value="1"/>
</dbReference>
<dbReference type="Gene3D" id="1.10.640.10">
    <property type="entry name" value="Haem peroxidase domain superfamily, animal type"/>
    <property type="match status" value="2"/>
</dbReference>
<keyword evidence="5" id="KW-0479">Metal-binding</keyword>
<dbReference type="InterPro" id="IPR037120">
    <property type="entry name" value="Haem_peroxidase_sf_animal"/>
</dbReference>
<evidence type="ECO:0000256" key="1">
    <source>
        <dbReference type="ARBA" id="ARBA00004613"/>
    </source>
</evidence>
<evidence type="ECO:0000256" key="4">
    <source>
        <dbReference type="ARBA" id="ARBA00023180"/>
    </source>
</evidence>
<dbReference type="PANTHER" id="PTHR11475">
    <property type="entry name" value="OXIDASE/PEROXIDASE"/>
    <property type="match status" value="1"/>
</dbReference>
<reference evidence="6 7" key="1">
    <citation type="journal article" date="2019" name="PLoS Biol.">
        <title>Sex chromosomes control vertical transmission of feminizing Wolbachia symbionts in an isopod.</title>
        <authorList>
            <person name="Becking T."/>
            <person name="Chebbi M.A."/>
            <person name="Giraud I."/>
            <person name="Moumen B."/>
            <person name="Laverre T."/>
            <person name="Caubet Y."/>
            <person name="Peccoud J."/>
            <person name="Gilbert C."/>
            <person name="Cordaux R."/>
        </authorList>
    </citation>
    <scope>NUCLEOTIDE SEQUENCE [LARGE SCALE GENOMIC DNA]</scope>
    <source>
        <strain evidence="6">ANa2</strain>
        <tissue evidence="6">Whole body excluding digestive tract and cuticle</tissue>
    </source>
</reference>
<dbReference type="Proteomes" id="UP000326759">
    <property type="component" value="Unassembled WGS sequence"/>
</dbReference>
<feature type="binding site" description="axial binding residue" evidence="5">
    <location>
        <position position="182"/>
    </location>
    <ligand>
        <name>heme b</name>
        <dbReference type="ChEBI" id="CHEBI:60344"/>
    </ligand>
    <ligandPart>
        <name>Fe</name>
        <dbReference type="ChEBI" id="CHEBI:18248"/>
    </ligandPart>
</feature>
<dbReference type="GO" id="GO:0006979">
    <property type="term" value="P:response to oxidative stress"/>
    <property type="evidence" value="ECO:0007669"/>
    <property type="project" value="InterPro"/>
</dbReference>
<dbReference type="GO" id="GO:0020037">
    <property type="term" value="F:heme binding"/>
    <property type="evidence" value="ECO:0007669"/>
    <property type="project" value="InterPro"/>
</dbReference>
<organism evidence="6 7">
    <name type="scientific">Armadillidium nasatum</name>
    <dbReference type="NCBI Taxonomy" id="96803"/>
    <lineage>
        <taxon>Eukaryota</taxon>
        <taxon>Metazoa</taxon>
        <taxon>Ecdysozoa</taxon>
        <taxon>Arthropoda</taxon>
        <taxon>Crustacea</taxon>
        <taxon>Multicrustacea</taxon>
        <taxon>Malacostraca</taxon>
        <taxon>Eumalacostraca</taxon>
        <taxon>Peracarida</taxon>
        <taxon>Isopoda</taxon>
        <taxon>Oniscidea</taxon>
        <taxon>Crinocheta</taxon>
        <taxon>Armadillidiidae</taxon>
        <taxon>Armadillidium</taxon>
    </lineage>
</organism>
<keyword evidence="3 6" id="KW-0560">Oxidoreductase</keyword>
<dbReference type="GO" id="GO:0005576">
    <property type="term" value="C:extracellular region"/>
    <property type="evidence" value="ECO:0007669"/>
    <property type="project" value="UniProtKB-SubCell"/>
</dbReference>
<gene>
    <name evidence="6" type="primary">PLSP</name>
    <name evidence="6" type="ORF">Anas_08800</name>
</gene>
<keyword evidence="3 6" id="KW-0575">Peroxidase</keyword>
<dbReference type="EMBL" id="SEYY01022187">
    <property type="protein sequence ID" value="KAB7495725.1"/>
    <property type="molecule type" value="Genomic_DNA"/>
</dbReference>
<dbReference type="PANTHER" id="PTHR11475:SF4">
    <property type="entry name" value="CHORION PEROXIDASE"/>
    <property type="match status" value="1"/>
</dbReference>
<protein>
    <submittedName>
        <fullName evidence="6">Peroxidase-like protein</fullName>
    </submittedName>
</protein>
<evidence type="ECO:0000256" key="5">
    <source>
        <dbReference type="PIRSR" id="PIRSR619791-2"/>
    </source>
</evidence>